<dbReference type="SMART" id="SM00420">
    <property type="entry name" value="HTH_DEOR"/>
    <property type="match status" value="1"/>
</dbReference>
<evidence type="ECO:0000256" key="2">
    <source>
        <dbReference type="ARBA" id="ARBA00023163"/>
    </source>
</evidence>
<sequence length="80" mass="9018">MKSLGSDFLNHATSRMLTRVKAVYLYIREQGTVSTQEIAEEFGTTDRTVQRDLTILTHNGLVKSPNKGKWKITSKPVNIP</sequence>
<dbReference type="PROSITE" id="PS51000">
    <property type="entry name" value="HTH_DEOR_2"/>
    <property type="match status" value="1"/>
</dbReference>
<feature type="domain" description="HTH deoR-type" evidence="3">
    <location>
        <begin position="16"/>
        <end position="71"/>
    </location>
</feature>
<dbReference type="Gene3D" id="1.10.10.10">
    <property type="entry name" value="Winged helix-like DNA-binding domain superfamily/Winged helix DNA-binding domain"/>
    <property type="match status" value="1"/>
</dbReference>
<dbReference type="InterPro" id="IPR001034">
    <property type="entry name" value="DeoR_HTH"/>
</dbReference>
<dbReference type="Proteomes" id="UP001597178">
    <property type="component" value="Unassembled WGS sequence"/>
</dbReference>
<proteinExistence type="predicted"/>
<keyword evidence="5" id="KW-1185">Reference proteome</keyword>
<dbReference type="InterPro" id="IPR036388">
    <property type="entry name" value="WH-like_DNA-bd_sf"/>
</dbReference>
<protein>
    <submittedName>
        <fullName evidence="4">DeoR family transcriptional regulator</fullName>
    </submittedName>
</protein>
<evidence type="ECO:0000259" key="3">
    <source>
        <dbReference type="PROSITE" id="PS51000"/>
    </source>
</evidence>
<dbReference type="SUPFAM" id="SSF46785">
    <property type="entry name" value="Winged helix' DNA-binding domain"/>
    <property type="match status" value="1"/>
</dbReference>
<keyword evidence="2" id="KW-0804">Transcription</keyword>
<dbReference type="EMBL" id="JBHTNH010000024">
    <property type="protein sequence ID" value="MFD1362305.1"/>
    <property type="molecule type" value="Genomic_DNA"/>
</dbReference>
<dbReference type="RefSeq" id="WP_382400717.1">
    <property type="nucleotide sequence ID" value="NZ_JBHTNH010000024.1"/>
</dbReference>
<keyword evidence="1" id="KW-0805">Transcription regulation</keyword>
<dbReference type="InterPro" id="IPR036390">
    <property type="entry name" value="WH_DNA-bd_sf"/>
</dbReference>
<evidence type="ECO:0000313" key="4">
    <source>
        <dbReference type="EMBL" id="MFD1362305.1"/>
    </source>
</evidence>
<dbReference type="Pfam" id="PF08220">
    <property type="entry name" value="HTH_DeoR"/>
    <property type="match status" value="1"/>
</dbReference>
<comment type="caution">
    <text evidence="4">The sequence shown here is derived from an EMBL/GenBank/DDBJ whole genome shotgun (WGS) entry which is preliminary data.</text>
</comment>
<organism evidence="4 5">
    <name type="scientific">Lentibacillus salinarum</name>
    <dbReference type="NCBI Taxonomy" id="446820"/>
    <lineage>
        <taxon>Bacteria</taxon>
        <taxon>Bacillati</taxon>
        <taxon>Bacillota</taxon>
        <taxon>Bacilli</taxon>
        <taxon>Bacillales</taxon>
        <taxon>Bacillaceae</taxon>
        <taxon>Lentibacillus</taxon>
    </lineage>
</organism>
<reference evidence="5" key="1">
    <citation type="journal article" date="2019" name="Int. J. Syst. Evol. Microbiol.">
        <title>The Global Catalogue of Microorganisms (GCM) 10K type strain sequencing project: providing services to taxonomists for standard genome sequencing and annotation.</title>
        <authorList>
            <consortium name="The Broad Institute Genomics Platform"/>
            <consortium name="The Broad Institute Genome Sequencing Center for Infectious Disease"/>
            <person name="Wu L."/>
            <person name="Ma J."/>
        </authorList>
    </citation>
    <scope>NUCLEOTIDE SEQUENCE [LARGE SCALE GENOMIC DNA]</scope>
    <source>
        <strain evidence="5">CCUG 54822</strain>
    </source>
</reference>
<accession>A0ABW3ZV81</accession>
<name>A0ABW3ZV81_9BACI</name>
<evidence type="ECO:0000256" key="1">
    <source>
        <dbReference type="ARBA" id="ARBA00023015"/>
    </source>
</evidence>
<gene>
    <name evidence="4" type="ORF">ACFQ4A_11625</name>
</gene>
<evidence type="ECO:0000313" key="5">
    <source>
        <dbReference type="Proteomes" id="UP001597178"/>
    </source>
</evidence>